<dbReference type="AlphaFoldDB" id="A0A9D1PDG4"/>
<keyword evidence="3 9" id="KW-0489">Methyltransferase</keyword>
<evidence type="ECO:0000256" key="8">
    <source>
        <dbReference type="ARBA" id="ARBA00060767"/>
    </source>
</evidence>
<keyword evidence="4 9" id="KW-0808">Transferase</keyword>
<dbReference type="GO" id="GO:0043527">
    <property type="term" value="C:tRNA methyltransferase complex"/>
    <property type="evidence" value="ECO:0007669"/>
    <property type="project" value="TreeGrafter"/>
</dbReference>
<dbReference type="SUPFAM" id="SSF53335">
    <property type="entry name" value="S-adenosyl-L-methionine-dependent methyltransferases"/>
    <property type="match status" value="1"/>
</dbReference>
<keyword evidence="5 9" id="KW-0949">S-adenosyl-L-methionine</keyword>
<comment type="catalytic activity">
    <reaction evidence="1 9">
        <text>guanosine(46) in tRNA + S-adenosyl-L-methionine = N(7)-methylguanosine(46) in tRNA + S-adenosyl-L-homocysteine</text>
        <dbReference type="Rhea" id="RHEA:42708"/>
        <dbReference type="Rhea" id="RHEA-COMP:10188"/>
        <dbReference type="Rhea" id="RHEA-COMP:10189"/>
        <dbReference type="ChEBI" id="CHEBI:57856"/>
        <dbReference type="ChEBI" id="CHEBI:59789"/>
        <dbReference type="ChEBI" id="CHEBI:74269"/>
        <dbReference type="ChEBI" id="CHEBI:74480"/>
        <dbReference type="EC" id="2.1.1.33"/>
    </reaction>
</comment>
<evidence type="ECO:0000256" key="2">
    <source>
        <dbReference type="ARBA" id="ARBA00003015"/>
    </source>
</evidence>
<protein>
    <recommendedName>
        <fullName evidence="9">tRNA (guanine-N(7)-)-methyltransferase</fullName>
        <ecNumber evidence="9">2.1.1.33</ecNumber>
    </recommendedName>
    <alternativeName>
        <fullName evidence="9">tRNA (guanine(46)-N(7))-methyltransferase</fullName>
    </alternativeName>
    <alternativeName>
        <fullName evidence="9">tRNA(m7G46)-methyltransferase</fullName>
    </alternativeName>
</protein>
<evidence type="ECO:0000313" key="11">
    <source>
        <dbReference type="Proteomes" id="UP000886814"/>
    </source>
</evidence>
<dbReference type="NCBIfam" id="NF001080">
    <property type="entry name" value="PRK00121.2-2"/>
    <property type="match status" value="1"/>
</dbReference>
<dbReference type="FunFam" id="3.40.50.150:FF:000035">
    <property type="entry name" value="tRNA (guanine-N(7)-)-methyltransferase"/>
    <property type="match status" value="1"/>
</dbReference>
<comment type="function">
    <text evidence="2 9">Catalyzes the formation of N(7)-methylguanine at position 46 (m7G46) in tRNA.</text>
</comment>
<feature type="binding site" evidence="9">
    <location>
        <position position="122"/>
    </location>
    <ligand>
        <name>S-adenosyl-L-methionine</name>
        <dbReference type="ChEBI" id="CHEBI:59789"/>
    </ligand>
</feature>
<feature type="binding site" evidence="9">
    <location>
        <position position="43"/>
    </location>
    <ligand>
        <name>S-adenosyl-L-methionine</name>
        <dbReference type="ChEBI" id="CHEBI:59789"/>
    </ligand>
</feature>
<evidence type="ECO:0000256" key="4">
    <source>
        <dbReference type="ARBA" id="ARBA00022679"/>
    </source>
</evidence>
<dbReference type="PROSITE" id="PS51625">
    <property type="entry name" value="SAM_MT_TRMB"/>
    <property type="match status" value="1"/>
</dbReference>
<evidence type="ECO:0000256" key="5">
    <source>
        <dbReference type="ARBA" id="ARBA00022691"/>
    </source>
</evidence>
<dbReference type="Pfam" id="PF02390">
    <property type="entry name" value="Methyltransf_4"/>
    <property type="match status" value="1"/>
</dbReference>
<dbReference type="Proteomes" id="UP000886814">
    <property type="component" value="Unassembled WGS sequence"/>
</dbReference>
<evidence type="ECO:0000256" key="6">
    <source>
        <dbReference type="ARBA" id="ARBA00022694"/>
    </source>
</evidence>
<organism evidence="10 11">
    <name type="scientific">Candidatus Blautia stercorigallinarum</name>
    <dbReference type="NCBI Taxonomy" id="2838501"/>
    <lineage>
        <taxon>Bacteria</taxon>
        <taxon>Bacillati</taxon>
        <taxon>Bacillota</taxon>
        <taxon>Clostridia</taxon>
        <taxon>Lachnospirales</taxon>
        <taxon>Lachnospiraceae</taxon>
        <taxon>Blautia</taxon>
    </lineage>
</organism>
<evidence type="ECO:0000313" key="10">
    <source>
        <dbReference type="EMBL" id="HIV39078.1"/>
    </source>
</evidence>
<feature type="binding site" evidence="9">
    <location>
        <begin position="197"/>
        <end position="200"/>
    </location>
    <ligand>
        <name>substrate</name>
    </ligand>
</feature>
<feature type="binding site" evidence="9">
    <location>
        <position position="68"/>
    </location>
    <ligand>
        <name>S-adenosyl-L-methionine</name>
        <dbReference type="ChEBI" id="CHEBI:59789"/>
    </ligand>
</feature>
<feature type="binding site" evidence="9">
    <location>
        <position position="126"/>
    </location>
    <ligand>
        <name>substrate</name>
    </ligand>
</feature>
<sequence>MRLRNIPGAKEAIENSRFVVHQVQEKKGRWNQVFGNNNPIHIEVGMGKGRFLMEMAALNPEINYIGIEMYDSVLLRAVQKMEEKQAEGTVPENLRFIRMDARELPLVFDKNEVDRIYLNFSDPWPKERHAKRRLTSRQFFDRYDQILAPRGVVEFKTDNRPLFEFSLEETEEAGWKLMAHTFDLHHDPSMNEGNVMTEYEEKFSSMGNPIYKLIAGR</sequence>
<comment type="pathway">
    <text evidence="7 9">tRNA modification; N(7)-methylguanine-tRNA biosynthesis.</text>
</comment>
<dbReference type="HAMAP" id="MF_01057">
    <property type="entry name" value="tRNA_methyltr_TrmB"/>
    <property type="match status" value="1"/>
</dbReference>
<dbReference type="InterPro" id="IPR055361">
    <property type="entry name" value="tRNA_methyltr_TrmB_bact"/>
</dbReference>
<keyword evidence="6 9" id="KW-0819">tRNA processing</keyword>
<proteinExistence type="inferred from homology"/>
<feature type="binding site" evidence="9">
    <location>
        <position position="100"/>
    </location>
    <ligand>
        <name>S-adenosyl-L-methionine</name>
        <dbReference type="ChEBI" id="CHEBI:59789"/>
    </ligand>
</feature>
<accession>A0A9D1PDG4</accession>
<dbReference type="EMBL" id="DXIQ01000055">
    <property type="protein sequence ID" value="HIV39078.1"/>
    <property type="molecule type" value="Genomic_DNA"/>
</dbReference>
<dbReference type="GO" id="GO:0008176">
    <property type="term" value="F:tRNA (guanine(46)-N7)-methyltransferase activity"/>
    <property type="evidence" value="ECO:0007669"/>
    <property type="project" value="UniProtKB-UniRule"/>
</dbReference>
<comment type="caution">
    <text evidence="9">Lacks conserved residue(s) required for the propagation of feature annotation.</text>
</comment>
<evidence type="ECO:0000256" key="3">
    <source>
        <dbReference type="ARBA" id="ARBA00022603"/>
    </source>
</evidence>
<name>A0A9D1PDG4_9FIRM</name>
<evidence type="ECO:0000256" key="1">
    <source>
        <dbReference type="ARBA" id="ARBA00000142"/>
    </source>
</evidence>
<evidence type="ECO:0000256" key="7">
    <source>
        <dbReference type="ARBA" id="ARBA00060552"/>
    </source>
</evidence>
<reference evidence="10" key="2">
    <citation type="submission" date="2021-04" db="EMBL/GenBank/DDBJ databases">
        <authorList>
            <person name="Gilroy R."/>
        </authorList>
    </citation>
    <scope>NUCLEOTIDE SEQUENCE</scope>
    <source>
        <strain evidence="10">CHK195-9823</strain>
    </source>
</reference>
<dbReference type="PANTHER" id="PTHR23417:SF14">
    <property type="entry name" value="PENTACOTRIPEPTIDE-REPEAT REGION OF PRORP DOMAIN-CONTAINING PROTEIN"/>
    <property type="match status" value="1"/>
</dbReference>
<dbReference type="NCBIfam" id="TIGR00091">
    <property type="entry name" value="tRNA (guanosine(46)-N7)-methyltransferase TrmB"/>
    <property type="match status" value="1"/>
</dbReference>
<dbReference type="PANTHER" id="PTHR23417">
    <property type="entry name" value="3-DEOXY-D-MANNO-OCTULOSONIC-ACID TRANSFERASE/TRNA GUANINE-N 7 - -METHYLTRANSFERASE"/>
    <property type="match status" value="1"/>
</dbReference>
<feature type="binding site" evidence="9">
    <location>
        <position position="158"/>
    </location>
    <ligand>
        <name>substrate</name>
    </ligand>
</feature>
<comment type="similarity">
    <text evidence="8 9">Belongs to the class I-like SAM-binding methyltransferase superfamily. TrmB family.</text>
</comment>
<dbReference type="InterPro" id="IPR029063">
    <property type="entry name" value="SAM-dependent_MTases_sf"/>
</dbReference>
<gene>
    <name evidence="9 10" type="primary">trmB</name>
    <name evidence="10" type="ORF">H9747_08795</name>
</gene>
<dbReference type="InterPro" id="IPR003358">
    <property type="entry name" value="tRNA_(Gua-N-7)_MeTrfase_Trmb"/>
</dbReference>
<evidence type="ECO:0000256" key="9">
    <source>
        <dbReference type="HAMAP-Rule" id="MF_01057"/>
    </source>
</evidence>
<dbReference type="EC" id="2.1.1.33" evidence="9"/>
<dbReference type="Gene3D" id="3.40.50.150">
    <property type="entry name" value="Vaccinia Virus protein VP39"/>
    <property type="match status" value="1"/>
</dbReference>
<reference evidence="10" key="1">
    <citation type="journal article" date="2021" name="PeerJ">
        <title>Extensive microbial diversity within the chicken gut microbiome revealed by metagenomics and culture.</title>
        <authorList>
            <person name="Gilroy R."/>
            <person name="Ravi A."/>
            <person name="Getino M."/>
            <person name="Pursley I."/>
            <person name="Horton D.L."/>
            <person name="Alikhan N.F."/>
            <person name="Baker D."/>
            <person name="Gharbi K."/>
            <person name="Hall N."/>
            <person name="Watson M."/>
            <person name="Adriaenssens E.M."/>
            <person name="Foster-Nyarko E."/>
            <person name="Jarju S."/>
            <person name="Secka A."/>
            <person name="Antonio M."/>
            <person name="Oren A."/>
            <person name="Chaudhuri R.R."/>
            <person name="La Ragione R."/>
            <person name="Hildebrand F."/>
            <person name="Pallen M.J."/>
        </authorList>
    </citation>
    <scope>NUCLEOTIDE SEQUENCE</scope>
    <source>
        <strain evidence="10">CHK195-9823</strain>
    </source>
</reference>
<comment type="caution">
    <text evidence="10">The sequence shown here is derived from an EMBL/GenBank/DDBJ whole genome shotgun (WGS) entry which is preliminary data.</text>
</comment>